<reference evidence="1" key="1">
    <citation type="submission" date="2016-09" db="EMBL/GenBank/DDBJ databases">
        <title>Genome sequence of Chlorobaculum limnaeum.</title>
        <authorList>
            <person name="Liu Z."/>
            <person name="Tank M."/>
            <person name="Bryant D.A."/>
        </authorList>
    </citation>
    <scope>NUCLEOTIDE SEQUENCE [LARGE SCALE GENOMIC DNA]</scope>
    <source>
        <strain evidence="1">DSM 1677</strain>
    </source>
</reference>
<name>A0A1D8D8V7_CHLLM</name>
<proteinExistence type="predicted"/>
<evidence type="ECO:0000313" key="1">
    <source>
        <dbReference type="EMBL" id="AOS84688.1"/>
    </source>
</evidence>
<dbReference type="Proteomes" id="UP000095185">
    <property type="component" value="Chromosome"/>
</dbReference>
<dbReference type="STRING" id="274537.BIU88_11425"/>
<accession>A0A1D8D8V7</accession>
<sequence length="68" mass="8129">MEKSKNCPFPAEEALKEHLHHSLFYSRFLYEFRSSRPEIPSPPRSKRFPIKTMTEQALIMLPLKSFYN</sequence>
<keyword evidence="2" id="KW-1185">Reference proteome</keyword>
<dbReference type="EMBL" id="CP017305">
    <property type="protein sequence ID" value="AOS84688.1"/>
    <property type="molecule type" value="Genomic_DNA"/>
</dbReference>
<gene>
    <name evidence="1" type="ORF">BIU88_11425</name>
</gene>
<organism evidence="1 2">
    <name type="scientific">Chlorobaculum limnaeum</name>
    <dbReference type="NCBI Taxonomy" id="274537"/>
    <lineage>
        <taxon>Bacteria</taxon>
        <taxon>Pseudomonadati</taxon>
        <taxon>Chlorobiota</taxon>
        <taxon>Chlorobiia</taxon>
        <taxon>Chlorobiales</taxon>
        <taxon>Chlorobiaceae</taxon>
        <taxon>Chlorobaculum</taxon>
    </lineage>
</organism>
<dbReference type="KEGG" id="clz:BIU88_11425"/>
<dbReference type="AlphaFoldDB" id="A0A1D8D8V7"/>
<evidence type="ECO:0000313" key="2">
    <source>
        <dbReference type="Proteomes" id="UP000095185"/>
    </source>
</evidence>
<protein>
    <submittedName>
        <fullName evidence="1">Uncharacterized protein</fullName>
    </submittedName>
</protein>